<feature type="domain" description="F-box" evidence="1">
    <location>
        <begin position="12"/>
        <end position="73"/>
    </location>
</feature>
<dbReference type="EMBL" id="KN832871">
    <property type="protein sequence ID" value="KIN05677.1"/>
    <property type="molecule type" value="Genomic_DNA"/>
</dbReference>
<evidence type="ECO:0000259" key="1">
    <source>
        <dbReference type="Pfam" id="PF12937"/>
    </source>
</evidence>
<dbReference type="HOGENOM" id="CLU_029371_1_0_1"/>
<evidence type="ECO:0000313" key="2">
    <source>
        <dbReference type="EMBL" id="KIN05677.1"/>
    </source>
</evidence>
<accession>A0A0C3HTW7</accession>
<reference evidence="2 3" key="1">
    <citation type="submission" date="2014-04" db="EMBL/GenBank/DDBJ databases">
        <authorList>
            <consortium name="DOE Joint Genome Institute"/>
            <person name="Kuo A."/>
            <person name="Martino E."/>
            <person name="Perotto S."/>
            <person name="Kohler A."/>
            <person name="Nagy L.G."/>
            <person name="Floudas D."/>
            <person name="Copeland A."/>
            <person name="Barry K.W."/>
            <person name="Cichocki N."/>
            <person name="Veneault-Fourrey C."/>
            <person name="LaButti K."/>
            <person name="Lindquist E.A."/>
            <person name="Lipzen A."/>
            <person name="Lundell T."/>
            <person name="Morin E."/>
            <person name="Murat C."/>
            <person name="Sun H."/>
            <person name="Tunlid A."/>
            <person name="Henrissat B."/>
            <person name="Grigoriev I.V."/>
            <person name="Hibbett D.S."/>
            <person name="Martin F."/>
            <person name="Nordberg H.P."/>
            <person name="Cantor M.N."/>
            <person name="Hua S.X."/>
        </authorList>
    </citation>
    <scope>NUCLEOTIDE SEQUENCE [LARGE SCALE GENOMIC DNA]</scope>
    <source>
        <strain evidence="2 3">Zn</strain>
    </source>
</reference>
<organism evidence="2 3">
    <name type="scientific">Oidiodendron maius (strain Zn)</name>
    <dbReference type="NCBI Taxonomy" id="913774"/>
    <lineage>
        <taxon>Eukaryota</taxon>
        <taxon>Fungi</taxon>
        <taxon>Dikarya</taxon>
        <taxon>Ascomycota</taxon>
        <taxon>Pezizomycotina</taxon>
        <taxon>Leotiomycetes</taxon>
        <taxon>Leotiomycetes incertae sedis</taxon>
        <taxon>Myxotrichaceae</taxon>
        <taxon>Oidiodendron</taxon>
    </lineage>
</organism>
<proteinExistence type="predicted"/>
<protein>
    <recommendedName>
        <fullName evidence="1">F-box domain-containing protein</fullName>
    </recommendedName>
</protein>
<dbReference type="Pfam" id="PF12937">
    <property type="entry name" value="F-box-like"/>
    <property type="match status" value="1"/>
</dbReference>
<keyword evidence="3" id="KW-1185">Reference proteome</keyword>
<dbReference type="InterPro" id="IPR001810">
    <property type="entry name" value="F-box_dom"/>
</dbReference>
<dbReference type="CDD" id="cd09917">
    <property type="entry name" value="F-box_SF"/>
    <property type="match status" value="1"/>
</dbReference>
<dbReference type="InParanoid" id="A0A0C3HTW7"/>
<gene>
    <name evidence="2" type="ORF">OIDMADRAFT_154063</name>
</gene>
<dbReference type="OrthoDB" id="5296720at2759"/>
<evidence type="ECO:0000313" key="3">
    <source>
        <dbReference type="Proteomes" id="UP000054321"/>
    </source>
</evidence>
<reference evidence="3" key="2">
    <citation type="submission" date="2015-01" db="EMBL/GenBank/DDBJ databases">
        <title>Evolutionary Origins and Diversification of the Mycorrhizal Mutualists.</title>
        <authorList>
            <consortium name="DOE Joint Genome Institute"/>
            <consortium name="Mycorrhizal Genomics Consortium"/>
            <person name="Kohler A."/>
            <person name="Kuo A."/>
            <person name="Nagy L.G."/>
            <person name="Floudas D."/>
            <person name="Copeland A."/>
            <person name="Barry K.W."/>
            <person name="Cichocki N."/>
            <person name="Veneault-Fourrey C."/>
            <person name="LaButti K."/>
            <person name="Lindquist E.A."/>
            <person name="Lipzen A."/>
            <person name="Lundell T."/>
            <person name="Morin E."/>
            <person name="Murat C."/>
            <person name="Riley R."/>
            <person name="Ohm R."/>
            <person name="Sun H."/>
            <person name="Tunlid A."/>
            <person name="Henrissat B."/>
            <person name="Grigoriev I.V."/>
            <person name="Hibbett D.S."/>
            <person name="Martin F."/>
        </authorList>
    </citation>
    <scope>NUCLEOTIDE SEQUENCE [LARGE SCALE GENOMIC DNA]</scope>
    <source>
        <strain evidence="3">Zn</strain>
    </source>
</reference>
<dbReference type="STRING" id="913774.A0A0C3HTW7"/>
<dbReference type="AlphaFoldDB" id="A0A0C3HTW7"/>
<dbReference type="Proteomes" id="UP000054321">
    <property type="component" value="Unassembled WGS sequence"/>
</dbReference>
<dbReference type="Gene3D" id="1.20.1280.50">
    <property type="match status" value="1"/>
</dbReference>
<sequence length="458" mass="50976">MPDHILSSATMQTIPNELLLNIFGFLDAPRTSTLDLINEPNFKLTHAAVADLKAVSLVSRQWRRAILPQLFKHARIIVPQPEGIGSPLKKKITPFLDFVAQHTLKHYIASLVLLVEEGKTAHNQPGHAAPDEVATLWEALFNVIDLTDLLIVAPAEILGILTSCRIYMGDAWVFDCPYHYLRLQRPRLSGAEFADNTVLPAQNLNGKSSLGVSGLPTDDGSGISSATARSASPLFAIRPWTSLLLNEGSFIKAYTTYEYWLRRAPSILPGLLGAEDAERNQQYPLICPTIRDMSYIGIFPTASHFAAMTMHFPMLDRVYVQFVPRNDILNDPDKVARVETGDLWMERNSCYALLMRELFNSPPVMNFKHLRVFESGDAADRDAWSMAVEYIRRVDNGWKVAGDGVFERDPGYLTRNPHEGDEVGFSMGGSLIRCAFAGTTQLPVSPYPMYDQPMGPAN</sequence>
<name>A0A0C3HTW7_OIDMZ</name>